<dbReference type="Proteomes" id="UP001341840">
    <property type="component" value="Unassembled WGS sequence"/>
</dbReference>
<keyword evidence="1" id="KW-1133">Transmembrane helix</keyword>
<protein>
    <submittedName>
        <fullName evidence="2">Uncharacterized protein</fullName>
    </submittedName>
</protein>
<keyword evidence="1" id="KW-0812">Transmembrane</keyword>
<name>A0ABU6TBA6_9FABA</name>
<dbReference type="Gene3D" id="3.80.10.10">
    <property type="entry name" value="Ribonuclease Inhibitor"/>
    <property type="match status" value="1"/>
</dbReference>
<feature type="transmembrane region" description="Helical" evidence="1">
    <location>
        <begin position="12"/>
        <end position="33"/>
    </location>
</feature>
<organism evidence="2 3">
    <name type="scientific">Stylosanthes scabra</name>
    <dbReference type="NCBI Taxonomy" id="79078"/>
    <lineage>
        <taxon>Eukaryota</taxon>
        <taxon>Viridiplantae</taxon>
        <taxon>Streptophyta</taxon>
        <taxon>Embryophyta</taxon>
        <taxon>Tracheophyta</taxon>
        <taxon>Spermatophyta</taxon>
        <taxon>Magnoliopsida</taxon>
        <taxon>eudicotyledons</taxon>
        <taxon>Gunneridae</taxon>
        <taxon>Pentapetalae</taxon>
        <taxon>rosids</taxon>
        <taxon>fabids</taxon>
        <taxon>Fabales</taxon>
        <taxon>Fabaceae</taxon>
        <taxon>Papilionoideae</taxon>
        <taxon>50 kb inversion clade</taxon>
        <taxon>dalbergioids sensu lato</taxon>
        <taxon>Dalbergieae</taxon>
        <taxon>Pterocarpus clade</taxon>
        <taxon>Stylosanthes</taxon>
    </lineage>
</organism>
<evidence type="ECO:0000313" key="2">
    <source>
        <dbReference type="EMBL" id="MED6146010.1"/>
    </source>
</evidence>
<reference evidence="2 3" key="1">
    <citation type="journal article" date="2023" name="Plants (Basel)">
        <title>Bridging the Gap: Combining Genomics and Transcriptomics Approaches to Understand Stylosanthes scabra, an Orphan Legume from the Brazilian Caatinga.</title>
        <authorList>
            <person name="Ferreira-Neto J.R.C."/>
            <person name="da Silva M.D."/>
            <person name="Binneck E."/>
            <person name="de Melo N.F."/>
            <person name="da Silva R.H."/>
            <person name="de Melo A.L.T.M."/>
            <person name="Pandolfi V."/>
            <person name="Bustamante F.O."/>
            <person name="Brasileiro-Vidal A.C."/>
            <person name="Benko-Iseppon A.M."/>
        </authorList>
    </citation>
    <scope>NUCLEOTIDE SEQUENCE [LARGE SCALE GENOMIC DNA]</scope>
    <source>
        <tissue evidence="2">Leaves</tissue>
    </source>
</reference>
<accession>A0ABU6TBA6</accession>
<dbReference type="SUPFAM" id="SSF52058">
    <property type="entry name" value="L domain-like"/>
    <property type="match status" value="1"/>
</dbReference>
<keyword evidence="3" id="KW-1185">Reference proteome</keyword>
<dbReference type="EMBL" id="JASCZI010090749">
    <property type="protein sequence ID" value="MED6146010.1"/>
    <property type="molecule type" value="Genomic_DNA"/>
</dbReference>
<evidence type="ECO:0000313" key="3">
    <source>
        <dbReference type="Proteomes" id="UP001341840"/>
    </source>
</evidence>
<sequence length="79" mass="9314">MYWKTSLGMDNFFNNLIWIFSTVNIDIFFAKWLRIVMSWLISNISDNQIEELPASVCNLSHLKSLFLDNNNVNQIPPNY</sequence>
<gene>
    <name evidence="2" type="ORF">PIB30_030573</name>
</gene>
<proteinExistence type="predicted"/>
<evidence type="ECO:0000256" key="1">
    <source>
        <dbReference type="SAM" id="Phobius"/>
    </source>
</evidence>
<keyword evidence="1" id="KW-0472">Membrane</keyword>
<dbReference type="InterPro" id="IPR032675">
    <property type="entry name" value="LRR_dom_sf"/>
</dbReference>
<comment type="caution">
    <text evidence="2">The sequence shown here is derived from an EMBL/GenBank/DDBJ whole genome shotgun (WGS) entry which is preliminary data.</text>
</comment>